<feature type="compositionally biased region" description="Basic and acidic residues" evidence="1">
    <location>
        <begin position="106"/>
        <end position="117"/>
    </location>
</feature>
<feature type="compositionally biased region" description="Polar residues" evidence="1">
    <location>
        <begin position="192"/>
        <end position="201"/>
    </location>
</feature>
<accession>A0AAD9Z1G3</accession>
<feature type="compositionally biased region" description="Polar residues" evidence="1">
    <location>
        <begin position="135"/>
        <end position="157"/>
    </location>
</feature>
<feature type="compositionally biased region" description="Low complexity" evidence="1">
    <location>
        <begin position="817"/>
        <end position="826"/>
    </location>
</feature>
<organism evidence="2 3">
    <name type="scientific">Lepraria neglecta</name>
    <dbReference type="NCBI Taxonomy" id="209136"/>
    <lineage>
        <taxon>Eukaryota</taxon>
        <taxon>Fungi</taxon>
        <taxon>Dikarya</taxon>
        <taxon>Ascomycota</taxon>
        <taxon>Pezizomycotina</taxon>
        <taxon>Lecanoromycetes</taxon>
        <taxon>OSLEUM clade</taxon>
        <taxon>Lecanoromycetidae</taxon>
        <taxon>Lecanorales</taxon>
        <taxon>Lecanorineae</taxon>
        <taxon>Stereocaulaceae</taxon>
        <taxon>Lepraria</taxon>
    </lineage>
</organism>
<feature type="region of interest" description="Disordered" evidence="1">
    <location>
        <begin position="494"/>
        <end position="524"/>
    </location>
</feature>
<feature type="compositionally biased region" description="Basic and acidic residues" evidence="1">
    <location>
        <begin position="257"/>
        <end position="268"/>
    </location>
</feature>
<dbReference type="Proteomes" id="UP001276659">
    <property type="component" value="Unassembled WGS sequence"/>
</dbReference>
<feature type="compositionally biased region" description="Polar residues" evidence="1">
    <location>
        <begin position="503"/>
        <end position="524"/>
    </location>
</feature>
<protein>
    <submittedName>
        <fullName evidence="2">Uncharacterized protein</fullName>
    </submittedName>
</protein>
<feature type="region of interest" description="Disordered" evidence="1">
    <location>
        <begin position="803"/>
        <end position="829"/>
    </location>
</feature>
<reference evidence="2" key="1">
    <citation type="submission" date="2022-11" db="EMBL/GenBank/DDBJ databases">
        <title>Chromosomal genome sequence assembly and mating type (MAT) locus characterization of the leprose asexual lichenized fungus Lepraria neglecta (Nyl.) Erichsen.</title>
        <authorList>
            <person name="Allen J.L."/>
            <person name="Pfeffer B."/>
        </authorList>
    </citation>
    <scope>NUCLEOTIDE SEQUENCE</scope>
    <source>
        <strain evidence="2">Allen 5258</strain>
    </source>
</reference>
<keyword evidence="3" id="KW-1185">Reference proteome</keyword>
<feature type="compositionally biased region" description="Low complexity" evidence="1">
    <location>
        <begin position="174"/>
        <end position="191"/>
    </location>
</feature>
<comment type="caution">
    <text evidence="2">The sequence shown here is derived from an EMBL/GenBank/DDBJ whole genome shotgun (WGS) entry which is preliminary data.</text>
</comment>
<feature type="compositionally biased region" description="Basic and acidic residues" evidence="1">
    <location>
        <begin position="293"/>
        <end position="302"/>
    </location>
</feature>
<evidence type="ECO:0000313" key="3">
    <source>
        <dbReference type="Proteomes" id="UP001276659"/>
    </source>
</evidence>
<dbReference type="EMBL" id="JASNWA010000010">
    <property type="protein sequence ID" value="KAK3168602.1"/>
    <property type="molecule type" value="Genomic_DNA"/>
</dbReference>
<feature type="region of interest" description="Disordered" evidence="1">
    <location>
        <begin position="244"/>
        <end position="268"/>
    </location>
</feature>
<sequence>MAYNALAQGELDARSDSDYSCASTSPFDHHESVEGNSPELESRSRARRSDAMDAPRTVSREGSVLRHPTPDLQSLQGAYVGNVERLEESAERLSLSSDIEEELRKIKMEQRRSESRRSSALNSPVEQEDHDPSLHRQTSYGYGSHASNSIVGTNNVARSGGFSPAAYFASPRNSVRSGSQSHQSSVKRSTSYGTRLTQVSEPEQEGKPLDSPISTRFVPTVVQPEPLANALRVINDGQFNLDNIGIPRTEPEEPEFADQKPEPRRSSDMYRQASGLFADFDGVHSPQLNDQHNAPDDFDRRVSSYPPPSARPVSYMQPTPSDNMVYYPAPVPMMLNLPKRLSRIPVAPHRDKRRSELLGSLPKEARKSAAWLPDVLEGLPEGSHHDEDDRSMSAREIKRRTMANLPPQLRATMFFDQPAARQDIELKAESAVATLDSILDASAFAPVSAFTDHPIVGHLGADVYRKAPVKPRNITPTEAKDLGKRRSSINLLTKRRSSSSLLDQSKNRSSTTLLTKRDSNSNLLEGTKKRNSLMSLGSHFGKRNSSAQALQTAEEYHEVEAAELHGEEALLRHFDDGELTKFHDEMEEPEPEQVDGEEHDNDFIGQPTTLLAELQMRKQQQKQRNRTAATAFPDGMHSTLLQLDAVAQVQKQARRQKRTQLAWEDPDVQHPGAENEDDEDVPLGMLFPKRNTDNMGNSRRLREDRPLGLIARRDIEDNEPLSHRRARLRGGDPLARTASPDKRNSMYTLDPLNFEDTNIDPQNNDEEENETLGQRIRRLKATQIPYQPRPVSGDFASEMMSQLGVTSPAEQPPQRPQPQRTTTKTPDLLEEETLGQLRKRLQAEANRNASGESNGASARPPITTRRSMADLLQAHPAAGAGAAAPVRAFSNEIKFAPAPKTRSTAWAMNQTMQASMGHLPMASGFGAANSVYPNGTAGLNAYANGESYYPHPIMQQPVEPDLRQRDMIDRWRQSVMQ</sequence>
<gene>
    <name evidence="2" type="ORF">OEA41_005050</name>
</gene>
<proteinExistence type="predicted"/>
<feature type="compositionally biased region" description="Basic and acidic residues" evidence="1">
    <location>
        <begin position="40"/>
        <end position="53"/>
    </location>
</feature>
<evidence type="ECO:0000256" key="1">
    <source>
        <dbReference type="SAM" id="MobiDB-lite"/>
    </source>
</evidence>
<name>A0AAD9Z1G3_9LECA</name>
<feature type="region of interest" description="Disordered" evidence="1">
    <location>
        <begin position="1"/>
        <end position="76"/>
    </location>
</feature>
<evidence type="ECO:0000313" key="2">
    <source>
        <dbReference type="EMBL" id="KAK3168602.1"/>
    </source>
</evidence>
<feature type="region of interest" description="Disordered" evidence="1">
    <location>
        <begin position="721"/>
        <end position="771"/>
    </location>
</feature>
<dbReference type="AlphaFoldDB" id="A0AAD9Z1G3"/>
<feature type="region of interest" description="Disordered" evidence="1">
    <location>
        <begin position="280"/>
        <end position="317"/>
    </location>
</feature>
<feature type="region of interest" description="Disordered" evidence="1">
    <location>
        <begin position="657"/>
        <end position="702"/>
    </location>
</feature>
<feature type="region of interest" description="Disordered" evidence="1">
    <location>
        <begin position="106"/>
        <end position="217"/>
    </location>
</feature>